<dbReference type="Proteomes" id="UP000235220">
    <property type="component" value="Chromosome 14"/>
</dbReference>
<dbReference type="Gramene" id="Jr14_18770_p1">
    <property type="protein sequence ID" value="cds.Jr14_18770_p1"/>
    <property type="gene ID" value="Jr14_18770"/>
</dbReference>
<proteinExistence type="predicted"/>
<keyword evidence="1" id="KW-1185">Reference proteome</keyword>
<name>A0A2I4F1A4_JUGRE</name>
<protein>
    <submittedName>
        <fullName evidence="2">Uncharacterized protein LOC108994608</fullName>
    </submittedName>
</protein>
<dbReference type="STRING" id="51240.A0A2I4F1A4"/>
<organism evidence="1 2">
    <name type="scientific">Juglans regia</name>
    <name type="common">English walnut</name>
    <dbReference type="NCBI Taxonomy" id="51240"/>
    <lineage>
        <taxon>Eukaryota</taxon>
        <taxon>Viridiplantae</taxon>
        <taxon>Streptophyta</taxon>
        <taxon>Embryophyta</taxon>
        <taxon>Tracheophyta</taxon>
        <taxon>Spermatophyta</taxon>
        <taxon>Magnoliopsida</taxon>
        <taxon>eudicotyledons</taxon>
        <taxon>Gunneridae</taxon>
        <taxon>Pentapetalae</taxon>
        <taxon>rosids</taxon>
        <taxon>fabids</taxon>
        <taxon>Fagales</taxon>
        <taxon>Juglandaceae</taxon>
        <taxon>Juglans</taxon>
    </lineage>
</organism>
<reference evidence="2" key="1">
    <citation type="submission" date="2025-08" db="UniProtKB">
        <authorList>
            <consortium name="RefSeq"/>
        </authorList>
    </citation>
    <scope>IDENTIFICATION</scope>
    <source>
        <tissue evidence="2">Leaves</tissue>
    </source>
</reference>
<dbReference type="KEGG" id="jre:108994608"/>
<accession>A0A2I4F1A4</accession>
<dbReference type="GeneID" id="108994608"/>
<gene>
    <name evidence="2" type="primary">LOC108994608</name>
</gene>
<dbReference type="OrthoDB" id="551302at2759"/>
<evidence type="ECO:0000313" key="2">
    <source>
        <dbReference type="RefSeq" id="XP_018825429.2"/>
    </source>
</evidence>
<sequence>MQKGGKLKLKFHHFFPSFPVILSSPPRRLRLQTPPQALSPHPSSRASFDFLPEPPLPTFALPSVSLPFAQLCRGSRWLYCCLPFEDISKMKGRVREAANLEGIEANKPVRQKITEPNTPYHPMIDDDGAQFFYEHL</sequence>
<dbReference type="AlphaFoldDB" id="A0A2I4F1A4"/>
<evidence type="ECO:0000313" key="1">
    <source>
        <dbReference type="Proteomes" id="UP000235220"/>
    </source>
</evidence>
<dbReference type="RefSeq" id="XP_018825429.2">
    <property type="nucleotide sequence ID" value="XM_018969884.2"/>
</dbReference>